<keyword evidence="1 2" id="KW-0808">Transferase</keyword>
<dbReference type="AlphaFoldDB" id="A0A5B8FZ97"/>
<dbReference type="InterPro" id="IPR027417">
    <property type="entry name" value="P-loop_NTPase"/>
</dbReference>
<dbReference type="PANTHER" id="PTHR10605:SF56">
    <property type="entry name" value="BIFUNCTIONAL HEPARAN SULFATE N-DEACETYLASE_N-SULFOTRANSFERASE"/>
    <property type="match status" value="1"/>
</dbReference>
<dbReference type="InterPro" id="IPR037359">
    <property type="entry name" value="NST/OST"/>
</dbReference>
<dbReference type="OrthoDB" id="981508at2"/>
<gene>
    <name evidence="2" type="ORF">FDP22_15150</name>
</gene>
<proteinExistence type="predicted"/>
<dbReference type="Gene3D" id="3.40.50.300">
    <property type="entry name" value="P-loop containing nucleotide triphosphate hydrolases"/>
    <property type="match status" value="1"/>
</dbReference>
<dbReference type="SUPFAM" id="SSF52540">
    <property type="entry name" value="P-loop containing nucleoside triphosphate hydrolases"/>
    <property type="match status" value="1"/>
</dbReference>
<dbReference type="Proteomes" id="UP000305888">
    <property type="component" value="Chromosome"/>
</dbReference>
<dbReference type="Pfam" id="PF13469">
    <property type="entry name" value="Sulfotransfer_3"/>
    <property type="match status" value="1"/>
</dbReference>
<protein>
    <submittedName>
        <fullName evidence="2">Sulfotransferase</fullName>
    </submittedName>
</protein>
<name>A0A5B8FZ97_9RHOB</name>
<accession>A0A5B8FZ97</accession>
<dbReference type="EMBL" id="CP040818">
    <property type="protein sequence ID" value="QDL93004.1"/>
    <property type="molecule type" value="Genomic_DNA"/>
</dbReference>
<keyword evidence="3" id="KW-1185">Reference proteome</keyword>
<dbReference type="KEGG" id="ppru:FDP22_15150"/>
<evidence type="ECO:0000313" key="3">
    <source>
        <dbReference type="Proteomes" id="UP000305888"/>
    </source>
</evidence>
<sequence>MRAEPVQDIQATVLFGIGAQKAGTTWLHDWFATNPAVHVSPVKEAHYFDALLHPGERGHVTLRARQLEDIAKRLRTAGGPKHFANLHGQAERMVKLLSIHAGDPESDSAYLDWLFADHRGQPVVTDITPSYATLDRAGFARMAAVAPRTRFLFVLRDPVERLWSAMRMTGAREAEARGTDFASTVRRWYDAVLAGEQPRQSERSDYLRTLTELEAAVPAGHSLTVFFEDLFTPETLGRITAFLGLPAHPGGAVAPSNAGRRLEIDTERRAAGVAALAADYTFIAERFGDALPAAWRRQMAYLPARAEV</sequence>
<organism evidence="2 3">
    <name type="scientific">Paroceanicella profunda</name>
    <dbReference type="NCBI Taxonomy" id="2579971"/>
    <lineage>
        <taxon>Bacteria</taxon>
        <taxon>Pseudomonadati</taxon>
        <taxon>Pseudomonadota</taxon>
        <taxon>Alphaproteobacteria</taxon>
        <taxon>Rhodobacterales</taxon>
        <taxon>Paracoccaceae</taxon>
        <taxon>Paroceanicella</taxon>
    </lineage>
</organism>
<reference evidence="2 3" key="1">
    <citation type="submission" date="2019-06" db="EMBL/GenBank/DDBJ databases">
        <title>Genome sequence of Rhodobacteraceae bacterium D4M1.</title>
        <authorList>
            <person name="Cao J."/>
        </authorList>
    </citation>
    <scope>NUCLEOTIDE SEQUENCE [LARGE SCALE GENOMIC DNA]</scope>
    <source>
        <strain evidence="2 3">D4M1</strain>
    </source>
</reference>
<dbReference type="PANTHER" id="PTHR10605">
    <property type="entry name" value="HEPARAN SULFATE SULFOTRANSFERASE"/>
    <property type="match status" value="1"/>
</dbReference>
<evidence type="ECO:0000313" key="2">
    <source>
        <dbReference type="EMBL" id="QDL93004.1"/>
    </source>
</evidence>
<evidence type="ECO:0000256" key="1">
    <source>
        <dbReference type="ARBA" id="ARBA00022679"/>
    </source>
</evidence>
<dbReference type="GO" id="GO:0008146">
    <property type="term" value="F:sulfotransferase activity"/>
    <property type="evidence" value="ECO:0007669"/>
    <property type="project" value="InterPro"/>
</dbReference>